<dbReference type="AlphaFoldDB" id="A0A4Q0YHL9"/>
<proteinExistence type="predicted"/>
<dbReference type="Proteomes" id="UP000290172">
    <property type="component" value="Unassembled WGS sequence"/>
</dbReference>
<gene>
    <name evidence="1" type="ORF">CRV08_00855</name>
</gene>
<dbReference type="RefSeq" id="WP_128978103.1">
    <property type="nucleotide sequence ID" value="NZ_PDKJ01000001.1"/>
</dbReference>
<evidence type="ECO:0000313" key="1">
    <source>
        <dbReference type="EMBL" id="RXJ70146.1"/>
    </source>
</evidence>
<evidence type="ECO:0000313" key="2">
    <source>
        <dbReference type="Proteomes" id="UP000290172"/>
    </source>
</evidence>
<organism evidence="1 2">
    <name type="scientific">Halarcobacter ebronensis</name>
    <dbReference type="NCBI Taxonomy" id="1462615"/>
    <lineage>
        <taxon>Bacteria</taxon>
        <taxon>Pseudomonadati</taxon>
        <taxon>Campylobacterota</taxon>
        <taxon>Epsilonproteobacteria</taxon>
        <taxon>Campylobacterales</taxon>
        <taxon>Arcobacteraceae</taxon>
        <taxon>Halarcobacter</taxon>
    </lineage>
</organism>
<sequence length="67" mass="7746">MGKKPIIDLKPLDLSFQDRDQIIKLLTFKKSNMTLDIAIYEKDKFIKNSTMVFAHLPKNLKSAIKPL</sequence>
<dbReference type="EMBL" id="PDKJ01000001">
    <property type="protein sequence ID" value="RXJ70146.1"/>
    <property type="molecule type" value="Genomic_DNA"/>
</dbReference>
<reference evidence="1 2" key="1">
    <citation type="submission" date="2017-10" db="EMBL/GenBank/DDBJ databases">
        <title>Genomics of the genus Arcobacter.</title>
        <authorList>
            <person name="Perez-Cataluna A."/>
            <person name="Figueras M.J."/>
        </authorList>
    </citation>
    <scope>NUCLEOTIDE SEQUENCE [LARGE SCALE GENOMIC DNA]</scope>
    <source>
        <strain evidence="1 2">CECT 8993</strain>
    </source>
</reference>
<comment type="caution">
    <text evidence="1">The sequence shown here is derived from an EMBL/GenBank/DDBJ whole genome shotgun (WGS) entry which is preliminary data.</text>
</comment>
<accession>A0A4Q0YHL9</accession>
<name>A0A4Q0YHL9_9BACT</name>
<protein>
    <submittedName>
        <fullName evidence="1">Malate dehydrogenase</fullName>
    </submittedName>
</protein>